<accession>A0A0B0EBT7</accession>
<dbReference type="PANTHER" id="PTHR33360:SF2">
    <property type="entry name" value="TRANSPOSASE FOR INSERTION SEQUENCE ELEMENT IS200"/>
    <property type="match status" value="1"/>
</dbReference>
<dbReference type="AlphaFoldDB" id="A0A0B0EBT7"/>
<dbReference type="PANTHER" id="PTHR33360">
    <property type="entry name" value="TRANSPOSASE FOR INSERTION SEQUENCE ELEMENT IS200"/>
    <property type="match status" value="1"/>
</dbReference>
<dbReference type="Gene3D" id="3.30.70.1290">
    <property type="entry name" value="Transposase IS200-like"/>
    <property type="match status" value="1"/>
</dbReference>
<sequence>MKDWKSLAHTKWDCKFHVVFLPIYRHKVFFAKNRIRAEKMLRELRRHKGIELLEGNAQSDHIHIYVSISTSPKLMSLKAFSYEMV</sequence>
<dbReference type="eggNOG" id="COG1943">
    <property type="taxonomic scope" value="Bacteria"/>
</dbReference>
<dbReference type="EMBL" id="JRYO01000243">
    <property type="protein sequence ID" value="KHE90747.1"/>
    <property type="molecule type" value="Genomic_DNA"/>
</dbReference>
<protein>
    <submittedName>
        <fullName evidence="2">Putative transposase</fullName>
    </submittedName>
</protein>
<dbReference type="GO" id="GO:0003677">
    <property type="term" value="F:DNA binding"/>
    <property type="evidence" value="ECO:0007669"/>
    <property type="project" value="InterPro"/>
</dbReference>
<evidence type="ECO:0000313" key="3">
    <source>
        <dbReference type="Proteomes" id="UP000030652"/>
    </source>
</evidence>
<evidence type="ECO:0000259" key="1">
    <source>
        <dbReference type="Pfam" id="PF01797"/>
    </source>
</evidence>
<feature type="domain" description="Transposase IS200-like" evidence="1">
    <location>
        <begin position="11"/>
        <end position="71"/>
    </location>
</feature>
<name>A0A0B0EBT7_9BACT</name>
<organism evidence="2 3">
    <name type="scientific">Candidatus Scalindua brodae</name>
    <dbReference type="NCBI Taxonomy" id="237368"/>
    <lineage>
        <taxon>Bacteria</taxon>
        <taxon>Pseudomonadati</taxon>
        <taxon>Planctomycetota</taxon>
        <taxon>Candidatus Brocadiia</taxon>
        <taxon>Candidatus Brocadiales</taxon>
        <taxon>Candidatus Scalinduaceae</taxon>
        <taxon>Candidatus Scalindua</taxon>
    </lineage>
</organism>
<comment type="caution">
    <text evidence="2">The sequence shown here is derived from an EMBL/GenBank/DDBJ whole genome shotgun (WGS) entry which is preliminary data.</text>
</comment>
<reference evidence="2 3" key="1">
    <citation type="submission" date="2014-10" db="EMBL/GenBank/DDBJ databases">
        <title>Draft genome of anammox bacterium scalindua brodae, obtained using differential coverage binning of sequence data from two enrichment reactors.</title>
        <authorList>
            <person name="Speth D.R."/>
            <person name="Russ L."/>
            <person name="Kartal B."/>
            <person name="Op den Camp H.J."/>
            <person name="Dutilh B.E."/>
            <person name="Jetten M.S."/>
        </authorList>
    </citation>
    <scope>NUCLEOTIDE SEQUENCE [LARGE SCALE GENOMIC DNA]</scope>
    <source>
        <strain evidence="2">RU1</strain>
    </source>
</reference>
<evidence type="ECO:0000313" key="2">
    <source>
        <dbReference type="EMBL" id="KHE90747.1"/>
    </source>
</evidence>
<gene>
    <name evidence="2" type="primary">tnpA_2</name>
    <name evidence="2" type="ORF">SCABRO_03535</name>
</gene>
<dbReference type="InterPro" id="IPR036515">
    <property type="entry name" value="Transposase_17_sf"/>
</dbReference>
<dbReference type="InterPro" id="IPR002686">
    <property type="entry name" value="Transposase_17"/>
</dbReference>
<proteinExistence type="predicted"/>
<dbReference type="Proteomes" id="UP000030652">
    <property type="component" value="Unassembled WGS sequence"/>
</dbReference>
<dbReference type="SUPFAM" id="SSF143422">
    <property type="entry name" value="Transposase IS200-like"/>
    <property type="match status" value="1"/>
</dbReference>
<dbReference type="NCBIfam" id="NF033573">
    <property type="entry name" value="transpos_IS200"/>
    <property type="match status" value="1"/>
</dbReference>
<dbReference type="GO" id="GO:0004803">
    <property type="term" value="F:transposase activity"/>
    <property type="evidence" value="ECO:0007669"/>
    <property type="project" value="InterPro"/>
</dbReference>
<dbReference type="Pfam" id="PF01797">
    <property type="entry name" value="Y1_Tnp"/>
    <property type="match status" value="1"/>
</dbReference>
<dbReference type="GO" id="GO:0006313">
    <property type="term" value="P:DNA transposition"/>
    <property type="evidence" value="ECO:0007669"/>
    <property type="project" value="InterPro"/>
</dbReference>